<accession>A0ACC1C993</accession>
<comment type="caution">
    <text evidence="1">The sequence shown here is derived from an EMBL/GenBank/DDBJ whole genome shotgun (WGS) entry which is preliminary data.</text>
</comment>
<gene>
    <name evidence="1" type="ORF">Patl1_01423</name>
</gene>
<organism evidence="1 2">
    <name type="scientific">Pistacia atlantica</name>
    <dbReference type="NCBI Taxonomy" id="434234"/>
    <lineage>
        <taxon>Eukaryota</taxon>
        <taxon>Viridiplantae</taxon>
        <taxon>Streptophyta</taxon>
        <taxon>Embryophyta</taxon>
        <taxon>Tracheophyta</taxon>
        <taxon>Spermatophyta</taxon>
        <taxon>Magnoliopsida</taxon>
        <taxon>eudicotyledons</taxon>
        <taxon>Gunneridae</taxon>
        <taxon>Pentapetalae</taxon>
        <taxon>rosids</taxon>
        <taxon>malvids</taxon>
        <taxon>Sapindales</taxon>
        <taxon>Anacardiaceae</taxon>
        <taxon>Pistacia</taxon>
    </lineage>
</organism>
<proteinExistence type="predicted"/>
<evidence type="ECO:0000313" key="2">
    <source>
        <dbReference type="Proteomes" id="UP001164250"/>
    </source>
</evidence>
<keyword evidence="2" id="KW-1185">Reference proteome</keyword>
<sequence>MMLSGMALAYMYSLLLFFVQNLILVPSSRAKVPAIIVFGDSTVDTGNNNYIPTIAKCNFQPYGRDFPGGFPTGRFCNGRLPPDFLSEYFGLKPTIPAYLDPAYNISDFATGVCFASAATGYDNATADILEVIPLWKEVENFRDYKKRLSDYLGIEKANEILREAIYIVSIGTNDFIENYYPMQMRRSQFTVKEYQDFLIGIAENFFNQIYHLGARKISLTGLSPMGCLPSERTANFQDPFSCNEEYNNVALEFNRKMKNFVAKLNRELPGIRVVYSEIYDFILEIITKPSKFGFEVAEIGCCGTGTFEAGFLCHQDNPFTCTDADKSNFKPYGRDFPGGVPTGRFYNGRIFPDFLSESAGLKPTIPAYLDPMYNISDFSVGVCFASAAAGFDNCSVYLLVSA</sequence>
<dbReference type="Proteomes" id="UP001164250">
    <property type="component" value="Chromosome 1"/>
</dbReference>
<name>A0ACC1C993_9ROSI</name>
<protein>
    <submittedName>
        <fullName evidence="1">Uncharacterized protein</fullName>
    </submittedName>
</protein>
<evidence type="ECO:0000313" key="1">
    <source>
        <dbReference type="EMBL" id="KAJ0112156.1"/>
    </source>
</evidence>
<dbReference type="EMBL" id="CM047897">
    <property type="protein sequence ID" value="KAJ0112156.1"/>
    <property type="molecule type" value="Genomic_DNA"/>
</dbReference>
<reference evidence="2" key="1">
    <citation type="journal article" date="2023" name="G3 (Bethesda)">
        <title>Genome assembly and association tests identify interacting loci associated with vigor, precocity, and sex in interspecific pistachio rootstocks.</title>
        <authorList>
            <person name="Palmer W."/>
            <person name="Jacygrad E."/>
            <person name="Sagayaradj S."/>
            <person name="Cavanaugh K."/>
            <person name="Han R."/>
            <person name="Bertier L."/>
            <person name="Beede B."/>
            <person name="Kafkas S."/>
            <person name="Golino D."/>
            <person name="Preece J."/>
            <person name="Michelmore R."/>
        </authorList>
    </citation>
    <scope>NUCLEOTIDE SEQUENCE [LARGE SCALE GENOMIC DNA]</scope>
</reference>